<evidence type="ECO:0000256" key="2">
    <source>
        <dbReference type="SAM" id="SignalP"/>
    </source>
</evidence>
<dbReference type="AlphaFoldDB" id="A0AAV8UB15"/>
<feature type="signal peptide" evidence="2">
    <location>
        <begin position="1"/>
        <end position="24"/>
    </location>
</feature>
<keyword evidence="5" id="KW-1185">Reference proteome</keyword>
<keyword evidence="2" id="KW-0732">Signal</keyword>
<name>A0AAV8UB15_9ROSI</name>
<gene>
    <name evidence="4" type="ORF">K2173_004832</name>
</gene>
<keyword evidence="1" id="KW-0472">Membrane</keyword>
<proteinExistence type="predicted"/>
<feature type="domain" description="Kazal-like" evidence="3">
    <location>
        <begin position="40"/>
        <end position="94"/>
    </location>
</feature>
<feature type="transmembrane region" description="Helical" evidence="1">
    <location>
        <begin position="106"/>
        <end position="126"/>
    </location>
</feature>
<reference evidence="4 5" key="1">
    <citation type="submission" date="2021-09" db="EMBL/GenBank/DDBJ databases">
        <title>Genomic insights and catalytic innovation underlie evolution of tropane alkaloids biosynthesis.</title>
        <authorList>
            <person name="Wang Y.-J."/>
            <person name="Tian T."/>
            <person name="Huang J.-P."/>
            <person name="Huang S.-X."/>
        </authorList>
    </citation>
    <scope>NUCLEOTIDE SEQUENCE [LARGE SCALE GENOMIC DNA]</scope>
    <source>
        <strain evidence="4">KIB-2018</strain>
        <tissue evidence="4">Leaf</tissue>
    </source>
</reference>
<dbReference type="FunFam" id="3.30.60.30:FF:000116">
    <property type="entry name" value="Serine protease inhibitor, Kazal-type family protein"/>
    <property type="match status" value="1"/>
</dbReference>
<protein>
    <recommendedName>
        <fullName evidence="3">Kazal-like domain-containing protein</fullName>
    </recommendedName>
</protein>
<dbReference type="PANTHER" id="PTHR34376:SF8">
    <property type="entry name" value="KAZAL-LIKE DOMAIN-CONTAINING PROTEIN"/>
    <property type="match status" value="1"/>
</dbReference>
<dbReference type="Gene3D" id="3.30.60.30">
    <property type="match status" value="1"/>
</dbReference>
<accession>A0AAV8UB15</accession>
<comment type="caution">
    <text evidence="4">The sequence shown here is derived from an EMBL/GenBank/DDBJ whole genome shotgun (WGS) entry which is preliminary data.</text>
</comment>
<keyword evidence="1" id="KW-0812">Transmembrane</keyword>
<dbReference type="PANTHER" id="PTHR34376">
    <property type="entry name" value="SERINE PROTEASE INHIBITOR, KAZAL-TYPE FAMILY PROTEIN"/>
    <property type="match status" value="1"/>
</dbReference>
<feature type="chain" id="PRO_5043462753" description="Kazal-like domain-containing protein" evidence="2">
    <location>
        <begin position="25"/>
        <end position="127"/>
    </location>
</feature>
<dbReference type="InterPro" id="IPR002350">
    <property type="entry name" value="Kazal_dom"/>
</dbReference>
<dbReference type="Proteomes" id="UP001159364">
    <property type="component" value="Linkage Group LG08"/>
</dbReference>
<dbReference type="PROSITE" id="PS51465">
    <property type="entry name" value="KAZAL_2"/>
    <property type="match status" value="1"/>
</dbReference>
<dbReference type="EMBL" id="JAIWQS010000008">
    <property type="protein sequence ID" value="KAJ8898708.1"/>
    <property type="molecule type" value="Genomic_DNA"/>
</dbReference>
<organism evidence="4 5">
    <name type="scientific">Erythroxylum novogranatense</name>
    <dbReference type="NCBI Taxonomy" id="1862640"/>
    <lineage>
        <taxon>Eukaryota</taxon>
        <taxon>Viridiplantae</taxon>
        <taxon>Streptophyta</taxon>
        <taxon>Embryophyta</taxon>
        <taxon>Tracheophyta</taxon>
        <taxon>Spermatophyta</taxon>
        <taxon>Magnoliopsida</taxon>
        <taxon>eudicotyledons</taxon>
        <taxon>Gunneridae</taxon>
        <taxon>Pentapetalae</taxon>
        <taxon>rosids</taxon>
        <taxon>fabids</taxon>
        <taxon>Malpighiales</taxon>
        <taxon>Erythroxylaceae</taxon>
        <taxon>Erythroxylum</taxon>
    </lineage>
</organism>
<keyword evidence="1" id="KW-1133">Transmembrane helix</keyword>
<evidence type="ECO:0000313" key="4">
    <source>
        <dbReference type="EMBL" id="KAJ8898708.1"/>
    </source>
</evidence>
<sequence length="127" mass="13303">MSRFGSLCTIISVLSLLCTPAVRSERDTTLVIQQVTGDKESSGGVCLSLAAVSCPKTCFRVDPVCGVDGVTYWCGCPEARCHGVEVAKLGACDVGNGGSASLPGQTLLLVHTVWLFLLGFFLLCGLF</sequence>
<evidence type="ECO:0000313" key="5">
    <source>
        <dbReference type="Proteomes" id="UP001159364"/>
    </source>
</evidence>
<evidence type="ECO:0000256" key="1">
    <source>
        <dbReference type="SAM" id="Phobius"/>
    </source>
</evidence>
<evidence type="ECO:0000259" key="3">
    <source>
        <dbReference type="PROSITE" id="PS51465"/>
    </source>
</evidence>